<dbReference type="AlphaFoldDB" id="H8ZE38"/>
<protein>
    <submittedName>
        <fullName evidence="2">Uncharacterized protein</fullName>
    </submittedName>
</protein>
<dbReference type="Proteomes" id="UP000005622">
    <property type="component" value="Unassembled WGS sequence"/>
</dbReference>
<sequence length="58" mass="6875">MHYSSYMPMRLLHAIAALLNEFCPLFGIFILGCFIKNPAMQNFYSHENTPDSYFRQRK</sequence>
<organism evidence="2">
    <name type="scientific">Nematocida ausubeli (strain ATCC PRA-371 / ERTm2)</name>
    <name type="common">Nematode killer fungus</name>
    <dbReference type="NCBI Taxonomy" id="1913371"/>
    <lineage>
        <taxon>Eukaryota</taxon>
        <taxon>Fungi</taxon>
        <taxon>Fungi incertae sedis</taxon>
        <taxon>Microsporidia</taxon>
        <taxon>Nematocida</taxon>
    </lineage>
</organism>
<accession>H8ZE38</accession>
<keyword evidence="1" id="KW-1133">Transmembrane helix</keyword>
<dbReference type="EMBL" id="JH604636">
    <property type="protein sequence ID" value="EHY65413.1"/>
    <property type="molecule type" value="Genomic_DNA"/>
</dbReference>
<proteinExistence type="predicted"/>
<evidence type="ECO:0000313" key="2">
    <source>
        <dbReference type="EMBL" id="EHY65413.1"/>
    </source>
</evidence>
<keyword evidence="1" id="KW-0812">Transmembrane</keyword>
<name>H8ZE38_NEMA1</name>
<keyword evidence="1" id="KW-0472">Membrane</keyword>
<gene>
    <name evidence="2" type="ORF">NERG_01859</name>
</gene>
<evidence type="ECO:0000256" key="1">
    <source>
        <dbReference type="SAM" id="Phobius"/>
    </source>
</evidence>
<reference evidence="2" key="1">
    <citation type="submission" date="2011-03" db="EMBL/GenBank/DDBJ databases">
        <title>The Genome Sequence of Nematocida sp1 strain ERTm2.</title>
        <authorList>
            <consortium name="The Broad Institute Genome Sequencing Platform"/>
            <consortium name="The Broad Institute Genome Sequencing Center for Infectious Disease"/>
            <person name="Cuomo C."/>
            <person name="Troemel E."/>
            <person name="Young S.K."/>
            <person name="Zeng Q."/>
            <person name="Gargeya S."/>
            <person name="Fitzgerald M."/>
            <person name="Haas B."/>
            <person name="Abouelleil A."/>
            <person name="Alvarado L."/>
            <person name="Arachchi H.M."/>
            <person name="Berlin A."/>
            <person name="Brown A."/>
            <person name="Chapman S.B."/>
            <person name="Chen Z."/>
            <person name="Dunbar C."/>
            <person name="Freedman E."/>
            <person name="Gearin G."/>
            <person name="Gellesch M."/>
            <person name="Goldberg J."/>
            <person name="Griggs A."/>
            <person name="Gujja S."/>
            <person name="Heilman E.R."/>
            <person name="Heiman D."/>
            <person name="Howarth C."/>
            <person name="Larson L."/>
            <person name="Lui A."/>
            <person name="MacDonald P.J.P."/>
            <person name="Mehta T."/>
            <person name="Montmayeur A."/>
            <person name="Murphy C."/>
            <person name="Neiman D."/>
            <person name="Pearson M."/>
            <person name="Priest M."/>
            <person name="Roberts A."/>
            <person name="Saif S."/>
            <person name="Shea T."/>
            <person name="Shenoy N."/>
            <person name="Sisk P."/>
            <person name="Stolte C."/>
            <person name="Sykes S."/>
            <person name="White J."/>
            <person name="Yandava C."/>
            <person name="Wortman J."/>
            <person name="Nusbaum C."/>
            <person name="Birren B."/>
        </authorList>
    </citation>
    <scope>NUCLEOTIDE SEQUENCE</scope>
    <source>
        <strain evidence="2">ERTm2</strain>
    </source>
</reference>
<dbReference type="HOGENOM" id="CLU_2979633_0_0_1"/>
<feature type="transmembrane region" description="Helical" evidence="1">
    <location>
        <begin position="12"/>
        <end position="35"/>
    </location>
</feature>